<evidence type="ECO:0000256" key="7">
    <source>
        <dbReference type="RuleBase" id="RU361161"/>
    </source>
</evidence>
<dbReference type="InterPro" id="IPR036962">
    <property type="entry name" value="Glyco_hydro_3_N_sf"/>
</dbReference>
<dbReference type="SUPFAM" id="SSF51445">
    <property type="entry name" value="(Trans)glycosidases"/>
    <property type="match status" value="1"/>
</dbReference>
<proteinExistence type="inferred from homology"/>
<dbReference type="EMBL" id="STFF01000003">
    <property type="protein sequence ID" value="THU39192.1"/>
    <property type="molecule type" value="Genomic_DNA"/>
</dbReference>
<dbReference type="PANTHER" id="PTHR30620:SF16">
    <property type="entry name" value="LYSOSOMAL BETA GLUCOSIDASE"/>
    <property type="match status" value="1"/>
</dbReference>
<dbReference type="Pfam" id="PF00933">
    <property type="entry name" value="Glyco_hydro_3"/>
    <property type="match status" value="1"/>
</dbReference>
<dbReference type="Pfam" id="PF01915">
    <property type="entry name" value="Glyco_hydro_3_C"/>
    <property type="match status" value="1"/>
</dbReference>
<dbReference type="EC" id="3.2.1.21" evidence="3"/>
<dbReference type="SUPFAM" id="SSF52279">
    <property type="entry name" value="Beta-D-glucan exohydrolase, C-terminal domain"/>
    <property type="match status" value="1"/>
</dbReference>
<feature type="signal peptide" evidence="8">
    <location>
        <begin position="1"/>
        <end position="20"/>
    </location>
</feature>
<dbReference type="PRINTS" id="PR00133">
    <property type="entry name" value="GLHYDRLASE3"/>
</dbReference>
<dbReference type="InterPro" id="IPR013783">
    <property type="entry name" value="Ig-like_fold"/>
</dbReference>
<dbReference type="PANTHER" id="PTHR30620">
    <property type="entry name" value="PERIPLASMIC BETA-GLUCOSIDASE-RELATED"/>
    <property type="match status" value="1"/>
</dbReference>
<evidence type="ECO:0000256" key="4">
    <source>
        <dbReference type="ARBA" id="ARBA00022729"/>
    </source>
</evidence>
<evidence type="ECO:0000256" key="6">
    <source>
        <dbReference type="ARBA" id="ARBA00023295"/>
    </source>
</evidence>
<dbReference type="InterPro" id="IPR036881">
    <property type="entry name" value="Glyco_hydro_3_C_sf"/>
</dbReference>
<evidence type="ECO:0000256" key="1">
    <source>
        <dbReference type="ARBA" id="ARBA00000448"/>
    </source>
</evidence>
<comment type="similarity">
    <text evidence="2 7">Belongs to the glycosyl hydrolase 3 family.</text>
</comment>
<dbReference type="Pfam" id="PF14310">
    <property type="entry name" value="Fn3-like"/>
    <property type="match status" value="1"/>
</dbReference>
<dbReference type="Gene3D" id="2.60.40.10">
    <property type="entry name" value="Immunoglobulins"/>
    <property type="match status" value="1"/>
</dbReference>
<dbReference type="AlphaFoldDB" id="A0A4S8I0L1"/>
<keyword evidence="6 7" id="KW-0326">Glycosidase</keyword>
<dbReference type="Proteomes" id="UP000306918">
    <property type="component" value="Unassembled WGS sequence"/>
</dbReference>
<dbReference type="InterPro" id="IPR002772">
    <property type="entry name" value="Glyco_hydro_3_C"/>
</dbReference>
<reference evidence="10 11" key="1">
    <citation type="submission" date="2019-04" db="EMBL/GenBank/DDBJ databases">
        <title>Niastella caeni sp. nov., isolated from activated sludge.</title>
        <authorList>
            <person name="Sheng M."/>
        </authorList>
    </citation>
    <scope>NUCLEOTIDE SEQUENCE [LARGE SCALE GENOMIC DNA]</scope>
    <source>
        <strain evidence="10 11">HX-2-15</strain>
    </source>
</reference>
<evidence type="ECO:0000256" key="8">
    <source>
        <dbReference type="SAM" id="SignalP"/>
    </source>
</evidence>
<dbReference type="FunFam" id="2.60.40.10:FF:000495">
    <property type="entry name" value="Periplasmic beta-glucosidase"/>
    <property type="match status" value="1"/>
</dbReference>
<evidence type="ECO:0000256" key="5">
    <source>
        <dbReference type="ARBA" id="ARBA00022801"/>
    </source>
</evidence>
<dbReference type="InterPro" id="IPR026891">
    <property type="entry name" value="Fn3-like"/>
</dbReference>
<sequence length="796" mass="88112">MKFVTLVVSCLFCCHSFSYAQQPAYKDPKQPVAKRVADLLSRMTLEEKVAQLQTMHAGRPKLDDKLFNNTPKLDSLYKNGMGMINPAFDETMEVTIAARNRLQEYLRTKTRLGIPIIFIDEAHHGLVQRQVDVFPHGIGLSCSWDMNLLEKIYTHAAKQARVRGTSMVLAPVVDVCRDPRWGRTGETLGEDPYLCGMLGSAIVKGFQGSNNGVIAPDHVAATLKHFSGHGQSESGTNQAPANYSVRVIREAHMEPFRLCVKYANPAGIMASYNEIDGMPSHANKWLLKDVLRKEWSYNGIVVSDWFGIDQLWNKHYIAVDQKAAALKAFNAGVTTDLPYGVNYRHLGALVKENKISTKELDSAVAKILELKFRLGLFEQTQPIDLELAKQNAANTEGRQLALKIAEESMVLLKNAPFGTATGNLLPLKKDQYKKIAIVGPMAAVNFLGDYSGLPNKNVSLLEGIKNKAQGAEVLYAKGCRITVNGDSISQNNYQYIDTIIFPSKEENAQLIDEAVKTAQQADVAVVAIGENEQLSREAWGPNHFGDMADLRLQSQQEELVKAIVATGKPVVVYLMHGRPLAIPWVVQNVPAIVDGWFMGEEAGNAFANILFGDANPSGKLTITYPKSTGQVPVFYNHKPSARFFDYVAEEKKPLFPFGHGLSYTTYNYSKPRLIMPTTTATKKTGLASMPLTSIPEVYGTVEVDVTNTGSMKGDEIVQLYIRQKISSVTRPVKELKDFARITLEPGQTKTVTFTIDASKLAYWNAEMQYVVEDGIFECMVGRNSTDVQKVELKVGK</sequence>
<evidence type="ECO:0000313" key="11">
    <source>
        <dbReference type="Proteomes" id="UP000306918"/>
    </source>
</evidence>
<gene>
    <name evidence="10" type="ORF">FAM09_11795</name>
</gene>
<comment type="catalytic activity">
    <reaction evidence="1">
        <text>Hydrolysis of terminal, non-reducing beta-D-glucosyl residues with release of beta-D-glucose.</text>
        <dbReference type="EC" id="3.2.1.21"/>
    </reaction>
</comment>
<dbReference type="InterPro" id="IPR019800">
    <property type="entry name" value="Glyco_hydro_3_AS"/>
</dbReference>
<keyword evidence="11" id="KW-1185">Reference proteome</keyword>
<feature type="chain" id="PRO_5020586027" description="beta-glucosidase" evidence="8">
    <location>
        <begin position="21"/>
        <end position="796"/>
    </location>
</feature>
<evidence type="ECO:0000259" key="9">
    <source>
        <dbReference type="SMART" id="SM01217"/>
    </source>
</evidence>
<dbReference type="OrthoDB" id="721009at2"/>
<dbReference type="InterPro" id="IPR001764">
    <property type="entry name" value="Glyco_hydro_3_N"/>
</dbReference>
<name>A0A4S8I0L1_9BACT</name>
<keyword evidence="4 8" id="KW-0732">Signal</keyword>
<comment type="caution">
    <text evidence="10">The sequence shown here is derived from an EMBL/GenBank/DDBJ whole genome shotgun (WGS) entry which is preliminary data.</text>
</comment>
<dbReference type="Gene3D" id="3.20.20.300">
    <property type="entry name" value="Glycoside hydrolase, family 3, N-terminal domain"/>
    <property type="match status" value="1"/>
</dbReference>
<evidence type="ECO:0000256" key="2">
    <source>
        <dbReference type="ARBA" id="ARBA00005336"/>
    </source>
</evidence>
<dbReference type="PROSITE" id="PS00775">
    <property type="entry name" value="GLYCOSYL_HYDROL_F3"/>
    <property type="match status" value="1"/>
</dbReference>
<dbReference type="RefSeq" id="WP_136577324.1">
    <property type="nucleotide sequence ID" value="NZ_STFF01000003.1"/>
</dbReference>
<keyword evidence="5 7" id="KW-0378">Hydrolase</keyword>
<evidence type="ECO:0000256" key="3">
    <source>
        <dbReference type="ARBA" id="ARBA00012744"/>
    </source>
</evidence>
<protein>
    <recommendedName>
        <fullName evidence="3">beta-glucosidase</fullName>
        <ecNumber evidence="3">3.2.1.21</ecNumber>
    </recommendedName>
</protein>
<evidence type="ECO:0000313" key="10">
    <source>
        <dbReference type="EMBL" id="THU39192.1"/>
    </source>
</evidence>
<dbReference type="InterPro" id="IPR051915">
    <property type="entry name" value="Cellulose_Degrad_GH3"/>
</dbReference>
<feature type="domain" description="Fibronectin type III-like" evidence="9">
    <location>
        <begin position="715"/>
        <end position="784"/>
    </location>
</feature>
<dbReference type="GO" id="GO:0009251">
    <property type="term" value="P:glucan catabolic process"/>
    <property type="evidence" value="ECO:0007669"/>
    <property type="project" value="TreeGrafter"/>
</dbReference>
<organism evidence="10 11">
    <name type="scientific">Niastella caeni</name>
    <dbReference type="NCBI Taxonomy" id="2569763"/>
    <lineage>
        <taxon>Bacteria</taxon>
        <taxon>Pseudomonadati</taxon>
        <taxon>Bacteroidota</taxon>
        <taxon>Chitinophagia</taxon>
        <taxon>Chitinophagales</taxon>
        <taxon>Chitinophagaceae</taxon>
        <taxon>Niastella</taxon>
    </lineage>
</organism>
<dbReference type="Gene3D" id="3.40.50.1700">
    <property type="entry name" value="Glycoside hydrolase family 3 C-terminal domain"/>
    <property type="match status" value="1"/>
</dbReference>
<accession>A0A4S8I0L1</accession>
<dbReference type="InterPro" id="IPR017853">
    <property type="entry name" value="GH"/>
</dbReference>
<dbReference type="SMART" id="SM01217">
    <property type="entry name" value="Fn3_like"/>
    <property type="match status" value="1"/>
</dbReference>
<dbReference type="GO" id="GO:0008422">
    <property type="term" value="F:beta-glucosidase activity"/>
    <property type="evidence" value="ECO:0007669"/>
    <property type="project" value="UniProtKB-EC"/>
</dbReference>